<evidence type="ECO:0000256" key="1">
    <source>
        <dbReference type="ARBA" id="ARBA00004514"/>
    </source>
</evidence>
<dbReference type="GO" id="GO:0044781">
    <property type="term" value="P:bacterial-type flagellum organization"/>
    <property type="evidence" value="ECO:0007669"/>
    <property type="project" value="UniProtKB-KW"/>
</dbReference>
<reference evidence="6" key="1">
    <citation type="submission" date="2021-01" db="EMBL/GenBank/DDBJ databases">
        <title>Genome sequence of strain Noviherbaspirillum sp. DKR-6.</title>
        <authorList>
            <person name="Chaudhary D.K."/>
        </authorList>
    </citation>
    <scope>NUCLEOTIDE SEQUENCE</scope>
    <source>
        <strain evidence="6">DKR-6</strain>
    </source>
</reference>
<name>A0A934W7Q9_9BURK</name>
<evidence type="ECO:0000256" key="3">
    <source>
        <dbReference type="ARBA" id="ARBA00022795"/>
    </source>
</evidence>
<sequence length="112" mass="12215">MMDSETVIKTYEAMAATSRDMLAAVQAREWDTFAGLEKHVSELVEQLRQGDSGQYDTEIQTRKSALITEVLSLHRQTNDLLIPWRSAVGAMLGGVSASRRLVAAYGCGKAPG</sequence>
<keyword evidence="4" id="KW-0143">Chaperone</keyword>
<evidence type="ECO:0000256" key="5">
    <source>
        <dbReference type="ARBA" id="ARBA00093797"/>
    </source>
</evidence>
<keyword evidence="7" id="KW-1185">Reference proteome</keyword>
<dbReference type="AlphaFoldDB" id="A0A934W7Q9"/>
<keyword evidence="6" id="KW-0966">Cell projection</keyword>
<keyword evidence="2" id="KW-0963">Cytoplasm</keyword>
<proteinExistence type="predicted"/>
<dbReference type="InterPro" id="IPR008622">
    <property type="entry name" value="FliT"/>
</dbReference>
<comment type="subcellular location">
    <subcellularLocation>
        <location evidence="1">Cytoplasm</location>
        <location evidence="1">Cytosol</location>
    </subcellularLocation>
</comment>
<keyword evidence="3" id="KW-1005">Bacterial flagellum biogenesis</keyword>
<evidence type="ECO:0000256" key="2">
    <source>
        <dbReference type="ARBA" id="ARBA00022490"/>
    </source>
</evidence>
<dbReference type="Gene3D" id="1.20.58.380">
    <property type="entry name" value="Flagellar protein flit"/>
    <property type="match status" value="1"/>
</dbReference>
<organism evidence="6 7">
    <name type="scientific">Noviherbaspirillum pedocola</name>
    <dbReference type="NCBI Taxonomy" id="2801341"/>
    <lineage>
        <taxon>Bacteria</taxon>
        <taxon>Pseudomonadati</taxon>
        <taxon>Pseudomonadota</taxon>
        <taxon>Betaproteobacteria</taxon>
        <taxon>Burkholderiales</taxon>
        <taxon>Oxalobacteraceae</taxon>
        <taxon>Noviherbaspirillum</taxon>
    </lineage>
</organism>
<evidence type="ECO:0000313" key="6">
    <source>
        <dbReference type="EMBL" id="MBK4735898.1"/>
    </source>
</evidence>
<comment type="caution">
    <text evidence="6">The sequence shown here is derived from an EMBL/GenBank/DDBJ whole genome shotgun (WGS) entry which is preliminary data.</text>
</comment>
<dbReference type="Proteomes" id="UP000622890">
    <property type="component" value="Unassembled WGS sequence"/>
</dbReference>
<evidence type="ECO:0000313" key="7">
    <source>
        <dbReference type="Proteomes" id="UP000622890"/>
    </source>
</evidence>
<keyword evidence="6" id="KW-0969">Cilium</keyword>
<evidence type="ECO:0000256" key="4">
    <source>
        <dbReference type="ARBA" id="ARBA00023186"/>
    </source>
</evidence>
<accession>A0A934W7Q9</accession>
<dbReference type="Pfam" id="PF05400">
    <property type="entry name" value="FliT"/>
    <property type="match status" value="1"/>
</dbReference>
<keyword evidence="6" id="KW-0282">Flagellum</keyword>
<gene>
    <name evidence="6" type="ORF">JJB74_14860</name>
</gene>
<dbReference type="EMBL" id="JAEPBG010000006">
    <property type="protein sequence ID" value="MBK4735898.1"/>
    <property type="molecule type" value="Genomic_DNA"/>
</dbReference>
<protein>
    <recommendedName>
        <fullName evidence="5">Flagellar protein FliT</fullName>
    </recommendedName>
</protein>
<dbReference type="RefSeq" id="WP_234484202.1">
    <property type="nucleotide sequence ID" value="NZ_JAEPBG010000006.1"/>
</dbReference>